<dbReference type="EMBL" id="AP023418">
    <property type="protein sequence ID" value="BCK80941.1"/>
    <property type="molecule type" value="Genomic_DNA"/>
</dbReference>
<dbReference type="KEGG" id="vcop:MM50RIKEN_07040"/>
<proteinExistence type="predicted"/>
<dbReference type="RefSeq" id="WP_213541767.1">
    <property type="nucleotide sequence ID" value="NZ_AP023418.1"/>
</dbReference>
<sequence length="77" mass="7764">MTLFNVDIQMSSGSAIKTTGQGAVTLELNGTNIAKSNTGGAGIQKMNIDWLVIQDNSTPDGSLTAAGGDYTADIGGS</sequence>
<accession>A0A810Q672</accession>
<name>A0A810Q672_9FIRM</name>
<keyword evidence="2" id="KW-1185">Reference proteome</keyword>
<dbReference type="Proteomes" id="UP000681035">
    <property type="component" value="Chromosome"/>
</dbReference>
<reference evidence="1" key="1">
    <citation type="submission" date="2020-09" db="EMBL/GenBank/DDBJ databases">
        <title>New species isolated from human feces.</title>
        <authorList>
            <person name="Kitahara M."/>
            <person name="Shigeno Y."/>
            <person name="Shime M."/>
            <person name="Matsumoto Y."/>
            <person name="Nakamura S."/>
            <person name="Motooka D."/>
            <person name="Fukuoka S."/>
            <person name="Nishikawa H."/>
            <person name="Benno Y."/>
        </authorList>
    </citation>
    <scope>NUCLEOTIDE SEQUENCE</scope>
    <source>
        <strain evidence="1">MM50</strain>
    </source>
</reference>
<protein>
    <submittedName>
        <fullName evidence="1">Uncharacterized protein</fullName>
    </submittedName>
</protein>
<organism evidence="1 2">
    <name type="scientific">Vescimonas coprocola</name>
    <dbReference type="NCBI Taxonomy" id="2714355"/>
    <lineage>
        <taxon>Bacteria</taxon>
        <taxon>Bacillati</taxon>
        <taxon>Bacillota</taxon>
        <taxon>Clostridia</taxon>
        <taxon>Eubacteriales</taxon>
        <taxon>Oscillospiraceae</taxon>
        <taxon>Vescimonas</taxon>
    </lineage>
</organism>
<dbReference type="AlphaFoldDB" id="A0A810Q672"/>
<evidence type="ECO:0000313" key="1">
    <source>
        <dbReference type="EMBL" id="BCK80941.1"/>
    </source>
</evidence>
<evidence type="ECO:0000313" key="2">
    <source>
        <dbReference type="Proteomes" id="UP000681035"/>
    </source>
</evidence>
<gene>
    <name evidence="1" type="ORF">MM50RIKEN_07040</name>
</gene>